<keyword evidence="2 5" id="KW-0808">Transferase</keyword>
<reference evidence="5 6" key="1">
    <citation type="submission" date="2017-07" db="EMBL/GenBank/DDBJ databases">
        <title>Genome Sequence of Antarctobacter heliothermus Strain SMS3 Isolated from a culture of the Diatom Skeletonema marinoi.</title>
        <authorList>
            <person name="Topel M."/>
            <person name="Pinder M.I.M."/>
            <person name="Johansson O.N."/>
            <person name="Kourtchenko O."/>
            <person name="Godhe A."/>
            <person name="Clarke A.K."/>
        </authorList>
    </citation>
    <scope>NUCLEOTIDE SEQUENCE [LARGE SCALE GENOMIC DNA]</scope>
    <source>
        <strain evidence="5 6">SMS3</strain>
    </source>
</reference>
<dbReference type="InterPro" id="IPR050179">
    <property type="entry name" value="Trans_hexapeptide_repeat"/>
</dbReference>
<dbReference type="Pfam" id="PF00132">
    <property type="entry name" value="Hexapep"/>
    <property type="match status" value="1"/>
</dbReference>
<dbReference type="PANTHER" id="PTHR43300">
    <property type="entry name" value="ACETYLTRANSFERASE"/>
    <property type="match status" value="1"/>
</dbReference>
<dbReference type="CDD" id="cd03349">
    <property type="entry name" value="LbH_XAT"/>
    <property type="match status" value="1"/>
</dbReference>
<evidence type="ECO:0000256" key="2">
    <source>
        <dbReference type="ARBA" id="ARBA00022679"/>
    </source>
</evidence>
<dbReference type="KEGG" id="aht:ANTHELSMS3_04397"/>
<keyword evidence="6" id="KW-1185">Reference proteome</keyword>
<comment type="similarity">
    <text evidence="1">Belongs to the transferase hexapeptide repeat family.</text>
</comment>
<dbReference type="SUPFAM" id="SSF51161">
    <property type="entry name" value="Trimeric LpxA-like enzymes"/>
    <property type="match status" value="1"/>
</dbReference>
<gene>
    <name evidence="5" type="primary">cat</name>
    <name evidence="5" type="ORF">ANTHELSMS3_04397</name>
</gene>
<evidence type="ECO:0000256" key="3">
    <source>
        <dbReference type="ARBA" id="ARBA00022737"/>
    </source>
</evidence>
<sequence>MPVPSVLPGADTAYPITLPDGSPHRGTVNLKNVINHPRFEVGDFTYASDFDPPDDWAGRLAPYLFPFSQEKLTIGKYGQIANGVRFIGSSANHATDGISTFPFAVFDPETMMGFQPDTRDTTVGHDVWIGYGALILPGATIGNGVIVGAGSVVRGTVPDYAIVTGNPAQIVRLRFTPDEIALLNALRWWDWPPENVSAARPALEAGDVAALANFAPT</sequence>
<dbReference type="PANTHER" id="PTHR43300:SF11">
    <property type="entry name" value="ACETYLTRANSFERASE RV3034C-RELATED"/>
    <property type="match status" value="1"/>
</dbReference>
<dbReference type="AlphaFoldDB" id="A0A222EAD5"/>
<organism evidence="5 6">
    <name type="scientific">Antarctobacter heliothermus</name>
    <dbReference type="NCBI Taxonomy" id="74033"/>
    <lineage>
        <taxon>Bacteria</taxon>
        <taxon>Pseudomonadati</taxon>
        <taxon>Pseudomonadota</taxon>
        <taxon>Alphaproteobacteria</taxon>
        <taxon>Rhodobacterales</taxon>
        <taxon>Roseobacteraceae</taxon>
        <taxon>Antarctobacter</taxon>
    </lineage>
</organism>
<dbReference type="RefSeq" id="WP_094036683.1">
    <property type="nucleotide sequence ID" value="NZ_CP022540.1"/>
</dbReference>
<dbReference type="PROSITE" id="PS00101">
    <property type="entry name" value="HEXAPEP_TRANSFERASES"/>
    <property type="match status" value="1"/>
</dbReference>
<evidence type="ECO:0000256" key="1">
    <source>
        <dbReference type="ARBA" id="ARBA00007274"/>
    </source>
</evidence>
<dbReference type="EC" id="2.3.1.28" evidence="5"/>
<dbReference type="InterPro" id="IPR011004">
    <property type="entry name" value="Trimer_LpxA-like_sf"/>
</dbReference>
<proteinExistence type="inferred from homology"/>
<keyword evidence="3" id="KW-0677">Repeat</keyword>
<keyword evidence="4 5" id="KW-0012">Acyltransferase</keyword>
<evidence type="ECO:0000313" key="5">
    <source>
        <dbReference type="EMBL" id="ASP22998.1"/>
    </source>
</evidence>
<evidence type="ECO:0000313" key="6">
    <source>
        <dbReference type="Proteomes" id="UP000203589"/>
    </source>
</evidence>
<dbReference type="InterPro" id="IPR001451">
    <property type="entry name" value="Hexapep"/>
</dbReference>
<dbReference type="OrthoDB" id="9815592at2"/>
<dbReference type="Gene3D" id="2.160.10.10">
    <property type="entry name" value="Hexapeptide repeat proteins"/>
    <property type="match status" value="1"/>
</dbReference>
<name>A0A222EAD5_9RHOB</name>
<dbReference type="EMBL" id="CP022540">
    <property type="protein sequence ID" value="ASP22998.1"/>
    <property type="molecule type" value="Genomic_DNA"/>
</dbReference>
<dbReference type="Proteomes" id="UP000203589">
    <property type="component" value="Chromosome"/>
</dbReference>
<dbReference type="InterPro" id="IPR018357">
    <property type="entry name" value="Hexapep_transf_CS"/>
</dbReference>
<dbReference type="GO" id="GO:0008811">
    <property type="term" value="F:chloramphenicol O-acetyltransferase activity"/>
    <property type="evidence" value="ECO:0007669"/>
    <property type="project" value="UniProtKB-EC"/>
</dbReference>
<accession>A0A222EAD5</accession>
<evidence type="ECO:0000256" key="4">
    <source>
        <dbReference type="ARBA" id="ARBA00023315"/>
    </source>
</evidence>
<protein>
    <submittedName>
        <fullName evidence="5">Chloramphenicol acetyltransferase</fullName>
        <ecNumber evidence="5">2.3.1.28</ecNumber>
    </submittedName>
</protein>